<protein>
    <submittedName>
        <fullName evidence="2">Polysaccharide pyruvyl transferase family protein</fullName>
    </submittedName>
</protein>
<dbReference type="GO" id="GO:0016740">
    <property type="term" value="F:transferase activity"/>
    <property type="evidence" value="ECO:0007669"/>
    <property type="project" value="UniProtKB-KW"/>
</dbReference>
<evidence type="ECO:0000259" key="1">
    <source>
        <dbReference type="Pfam" id="PF04230"/>
    </source>
</evidence>
<proteinExistence type="predicted"/>
<dbReference type="Pfam" id="PF04230">
    <property type="entry name" value="PS_pyruv_trans"/>
    <property type="match status" value="1"/>
</dbReference>
<keyword evidence="3" id="KW-1185">Reference proteome</keyword>
<evidence type="ECO:0000313" key="2">
    <source>
        <dbReference type="EMBL" id="RZF58944.1"/>
    </source>
</evidence>
<dbReference type="Proteomes" id="UP000292855">
    <property type="component" value="Unassembled WGS sequence"/>
</dbReference>
<dbReference type="EMBL" id="SGIT01000003">
    <property type="protein sequence ID" value="RZF58944.1"/>
    <property type="molecule type" value="Genomic_DNA"/>
</dbReference>
<dbReference type="OrthoDB" id="9799278at2"/>
<comment type="caution">
    <text evidence="2">The sequence shown here is derived from an EMBL/GenBank/DDBJ whole genome shotgun (WGS) entry which is preliminary data.</text>
</comment>
<gene>
    <name evidence="2" type="ORF">EWE74_16630</name>
</gene>
<feature type="domain" description="Polysaccharide pyruvyl transferase" evidence="1">
    <location>
        <begin position="17"/>
        <end position="312"/>
    </location>
</feature>
<dbReference type="InterPro" id="IPR007345">
    <property type="entry name" value="Polysacch_pyruvyl_Trfase"/>
</dbReference>
<keyword evidence="2" id="KW-0808">Transferase</keyword>
<evidence type="ECO:0000313" key="3">
    <source>
        <dbReference type="Proteomes" id="UP000292855"/>
    </source>
</evidence>
<reference evidence="2 3" key="1">
    <citation type="submission" date="2019-02" db="EMBL/GenBank/DDBJ databases">
        <authorList>
            <person name="Li Y."/>
        </authorList>
    </citation>
    <scope>NUCLEOTIDE SEQUENCE [LARGE SCALE GENOMIC DNA]</scope>
    <source>
        <strain evidence="2 3">30C10-4-7</strain>
    </source>
</reference>
<organism evidence="2 3">
    <name type="scientific">Sphingobacterium corticibacterium</name>
    <dbReference type="NCBI Taxonomy" id="2484746"/>
    <lineage>
        <taxon>Bacteria</taxon>
        <taxon>Pseudomonadati</taxon>
        <taxon>Bacteroidota</taxon>
        <taxon>Sphingobacteriia</taxon>
        <taxon>Sphingobacteriales</taxon>
        <taxon>Sphingobacteriaceae</taxon>
        <taxon>Sphingobacterium</taxon>
    </lineage>
</organism>
<name>A0A4Q6XNR6_9SPHI</name>
<accession>A0A4Q6XNR6</accession>
<sequence>MKKEVKVGILTYHRAHNYGAVLQAFALKAFIESNVSVIIVDYWPEYHSKEYKMWDSRFKNKSFVGKAKYLVKYLITWRLTKKRFLAFEYFINKFLLNYPKDSRTFKTGEEIINNCNIYIYGSDQIWRSLDKGGVTFDNVYYGDYPFTTHEKKIAYAGSMGTILYNKEAKNNFIQKLSNFNEISIRDKSLKDFLETFSQREFTHVFDPIFLLDKETWVKRFGLLNDKQTAPYLLVYNLLENKQVTDLAEKIAEQKGLKVIEIVGTIRLFRDKNRFQQTAGPLEFLQLIYNSSFVVASSFHGVAFSILFNKEFCASSMGLKANRVLDMLEDLQLSDRYVSEYQINQVMKPINYNLVNILISKKRDLSRDFLKKAVFDEA</sequence>
<dbReference type="RefSeq" id="WP_130142780.1">
    <property type="nucleotide sequence ID" value="NZ_SGIT01000003.1"/>
</dbReference>
<dbReference type="AlphaFoldDB" id="A0A4Q6XNR6"/>